<dbReference type="SMART" id="SM00355">
    <property type="entry name" value="ZnF_C2H2"/>
    <property type="match status" value="2"/>
</dbReference>
<evidence type="ECO:0000313" key="4">
    <source>
        <dbReference type="Proteomes" id="UP001303473"/>
    </source>
</evidence>
<accession>A0AAN6NFQ1</accession>
<feature type="compositionally biased region" description="Low complexity" evidence="1">
    <location>
        <begin position="869"/>
        <end position="883"/>
    </location>
</feature>
<gene>
    <name evidence="3" type="ORF">QBC46DRAFT_373656</name>
</gene>
<comment type="caution">
    <text evidence="3">The sequence shown here is derived from an EMBL/GenBank/DDBJ whole genome shotgun (WGS) entry which is preliminary data.</text>
</comment>
<feature type="region of interest" description="Disordered" evidence="1">
    <location>
        <begin position="1"/>
        <end position="51"/>
    </location>
</feature>
<feature type="compositionally biased region" description="Basic and acidic residues" evidence="1">
    <location>
        <begin position="969"/>
        <end position="992"/>
    </location>
</feature>
<feature type="compositionally biased region" description="Polar residues" evidence="1">
    <location>
        <begin position="296"/>
        <end position="307"/>
    </location>
</feature>
<feature type="region of interest" description="Disordered" evidence="1">
    <location>
        <begin position="798"/>
        <end position="817"/>
    </location>
</feature>
<proteinExistence type="predicted"/>
<dbReference type="AlphaFoldDB" id="A0AAN6NFQ1"/>
<feature type="region of interest" description="Disordered" evidence="1">
    <location>
        <begin position="864"/>
        <end position="912"/>
    </location>
</feature>
<feature type="region of interest" description="Disordered" evidence="1">
    <location>
        <begin position="967"/>
        <end position="1005"/>
    </location>
</feature>
<keyword evidence="4" id="KW-1185">Reference proteome</keyword>
<feature type="region of interest" description="Disordered" evidence="1">
    <location>
        <begin position="279"/>
        <end position="356"/>
    </location>
</feature>
<dbReference type="EMBL" id="MU853757">
    <property type="protein sequence ID" value="KAK3944935.1"/>
    <property type="molecule type" value="Genomic_DNA"/>
</dbReference>
<reference evidence="4" key="1">
    <citation type="journal article" date="2023" name="Mol. Phylogenet. Evol.">
        <title>Genome-scale phylogeny and comparative genomics of the fungal order Sordariales.</title>
        <authorList>
            <person name="Hensen N."/>
            <person name="Bonometti L."/>
            <person name="Westerberg I."/>
            <person name="Brannstrom I.O."/>
            <person name="Guillou S."/>
            <person name="Cros-Aarteil S."/>
            <person name="Calhoun S."/>
            <person name="Haridas S."/>
            <person name="Kuo A."/>
            <person name="Mondo S."/>
            <person name="Pangilinan J."/>
            <person name="Riley R."/>
            <person name="LaButti K."/>
            <person name="Andreopoulos B."/>
            <person name="Lipzen A."/>
            <person name="Chen C."/>
            <person name="Yan M."/>
            <person name="Daum C."/>
            <person name="Ng V."/>
            <person name="Clum A."/>
            <person name="Steindorff A."/>
            <person name="Ohm R.A."/>
            <person name="Martin F."/>
            <person name="Silar P."/>
            <person name="Natvig D.O."/>
            <person name="Lalanne C."/>
            <person name="Gautier V."/>
            <person name="Ament-Velasquez S.L."/>
            <person name="Kruys A."/>
            <person name="Hutchinson M.I."/>
            <person name="Powell A.J."/>
            <person name="Barry K."/>
            <person name="Miller A.N."/>
            <person name="Grigoriev I.V."/>
            <person name="Debuchy R."/>
            <person name="Gladieux P."/>
            <person name="Hiltunen Thoren M."/>
            <person name="Johannesson H."/>
        </authorList>
    </citation>
    <scope>NUCLEOTIDE SEQUENCE [LARGE SCALE GENOMIC DNA]</scope>
    <source>
        <strain evidence="4">CBS 340.73</strain>
    </source>
</reference>
<organism evidence="3 4">
    <name type="scientific">Diplogelasinospora grovesii</name>
    <dbReference type="NCBI Taxonomy" id="303347"/>
    <lineage>
        <taxon>Eukaryota</taxon>
        <taxon>Fungi</taxon>
        <taxon>Dikarya</taxon>
        <taxon>Ascomycota</taxon>
        <taxon>Pezizomycotina</taxon>
        <taxon>Sordariomycetes</taxon>
        <taxon>Sordariomycetidae</taxon>
        <taxon>Sordariales</taxon>
        <taxon>Diplogelasinosporaceae</taxon>
        <taxon>Diplogelasinospora</taxon>
    </lineage>
</organism>
<feature type="compositionally biased region" description="Basic residues" evidence="1">
    <location>
        <begin position="993"/>
        <end position="1005"/>
    </location>
</feature>
<sequence>MESKKMFASLMEDDSVGPSSMTVRPLSPFRTGRPAGCGGRESSYATTSQPGLDLGQTQPLSCVTRETSHEDCARHRFIVWAAVKRNSCSRMTAEEKLECPLLHCTKRFSDHEAMLKHLAGCSHLPSGEYWCYDHMRVERFDDMKCKRCLGHPSKRRKMLSMAKNFFHSLGHKSKKGHGLDFDIDDSLPPPSYDSLIRTAQPSNNHTATELSSNEIVEIDSREVSIKQHDAIFDGVINPQALLMSSGPVVSGPVVPELDSTALSDESFMQWQATSMIMTTPTPNPFSEDGEGRSPISRPSLQVNTCGLQGQGRRHAPRPVPRPAPVVSRSKGLSPSSSVRSNASTDSNISAASNGSSLISPASNWSGTWSMASDMGTNLTSPVDLVSPIGFLSDDPFADQISKYHDACPDFLHDFYSELPADLPLAKAPADMASDPLVLPFKAAQQTMLPYTANMMANEDTAPMIELDEPEVEESNVCCSETKSMIASAWDALQEHIVSSMVKIQSVRGNPLADQLRSMSTRTIATAGLRTLRALLNGGQPTSASDTLCFIHVVFAFSLVIHEQGASHRSKDLFLQTLSYANSLPPNDRDLYSQLAFHIWQPSDVTQADINQFFVKNPGVPLSRSSSLKGKAPEVTGGSGDCSMDSMLVAARNFLDELECSLVLGQIPSSPDIQGSELYTRHLRDASLPVAVNEAFRVTVEWIVMTLAQCFANAGDLVGELDGVKLGVNGGLISSIRRVEIELLHAGKGCMPAARFFDDFVPAVRRLCDPIYKEHDAGASRRDIYHSLGVSLIENMIPEFDSSSGEPPGPAPDEHDDLDEFINNLTATDLSNVTSAPFIGLNPAFDLTMDTSGLCGITNGLPIPTVTMTPPESSLSSAGPSFSSQTSSPQATEQRPQTAGAYAETAEQQQTGQKVEVEADSCCELCGYRPKGDPQWFKGSMAKHRKLQHSTAPPKIYKCPYPGCTSQYRNRPDNLRQHQIKENHWAPDEEGRQRRPSKRKKVAQDE</sequence>
<evidence type="ECO:0000256" key="1">
    <source>
        <dbReference type="SAM" id="MobiDB-lite"/>
    </source>
</evidence>
<dbReference type="Proteomes" id="UP001303473">
    <property type="component" value="Unassembled WGS sequence"/>
</dbReference>
<evidence type="ECO:0000313" key="3">
    <source>
        <dbReference type="EMBL" id="KAK3944935.1"/>
    </source>
</evidence>
<name>A0AAN6NFQ1_9PEZI</name>
<feature type="domain" description="C2H2-type" evidence="2">
    <location>
        <begin position="99"/>
        <end position="123"/>
    </location>
</feature>
<feature type="compositionally biased region" description="Polar residues" evidence="1">
    <location>
        <begin position="330"/>
        <end position="356"/>
    </location>
</feature>
<dbReference type="PROSITE" id="PS00028">
    <property type="entry name" value="ZINC_FINGER_C2H2_1"/>
    <property type="match status" value="1"/>
</dbReference>
<feature type="compositionally biased region" description="Polar residues" evidence="1">
    <location>
        <begin position="884"/>
        <end position="896"/>
    </location>
</feature>
<evidence type="ECO:0000259" key="2">
    <source>
        <dbReference type="PROSITE" id="PS00028"/>
    </source>
</evidence>
<dbReference type="InterPro" id="IPR013087">
    <property type="entry name" value="Znf_C2H2_type"/>
</dbReference>
<protein>
    <recommendedName>
        <fullName evidence="2">C2H2-type domain-containing protein</fullName>
    </recommendedName>
</protein>